<evidence type="ECO:0000256" key="1">
    <source>
        <dbReference type="ARBA" id="ARBA00022679"/>
    </source>
</evidence>
<dbReference type="AlphaFoldDB" id="A0A833NWW4"/>
<comment type="caution">
    <text evidence="4">The sequence shown here is derived from an EMBL/GenBank/DDBJ whole genome shotgun (WGS) entry which is preliminary data.</text>
</comment>
<keyword evidence="2" id="KW-0418">Kinase</keyword>
<gene>
    <name evidence="4" type="ORF">FD145_987</name>
</gene>
<accession>A0A833NWW4</accession>
<dbReference type="InterPro" id="IPR012893">
    <property type="entry name" value="HipA-like_C"/>
</dbReference>
<dbReference type="Proteomes" id="UP000488506">
    <property type="component" value="Unassembled WGS sequence"/>
</dbReference>
<dbReference type="Gene3D" id="1.10.1070.20">
    <property type="match status" value="1"/>
</dbReference>
<name>A0A833NWW4_UNCSA</name>
<protein>
    <recommendedName>
        <fullName evidence="3">HipA-like C-terminal domain-containing protein</fullName>
    </recommendedName>
</protein>
<keyword evidence="1" id="KW-0808">Transferase</keyword>
<sequence>MINYKNQEPSQTVDISDWLTDEAYNGTYPKGARAKITCFCPHDSPYNFLIANPDSKYRHRYIFKLSFNRYPAQFWAEIVAYRIGCLMQVSVPPSFAAINKKENQYGALIEWFYHDYPPGDKEHYIDGGVFMKQLIPNFDSKKGKQHNFETIMKLKTISTCNWLEEWGKIFIFDAVIGNTDRHQDNWGVIGKPREKTLDVALSPAFDNGTSLGHEMFECNFNRFDDKNYLDRYVQKGTYHMKWKLADNDKTTIMKFIRLFADNYPEQKADMLNCLNFSIEEATEQIMQLTKFQIPEALSEARAKFMIRLIAYRQKLLNALLEK</sequence>
<evidence type="ECO:0000313" key="5">
    <source>
        <dbReference type="Proteomes" id="UP000488506"/>
    </source>
</evidence>
<proteinExistence type="predicted"/>
<evidence type="ECO:0000313" key="4">
    <source>
        <dbReference type="EMBL" id="KAF0133965.1"/>
    </source>
</evidence>
<feature type="domain" description="HipA-like C-terminal" evidence="3">
    <location>
        <begin position="31"/>
        <end position="210"/>
    </location>
</feature>
<organism evidence="4 5">
    <name type="scientific">Candidatus Saganbacteria bacterium</name>
    <dbReference type="NCBI Taxonomy" id="2575572"/>
    <lineage>
        <taxon>Bacteria</taxon>
        <taxon>Bacillati</taxon>
        <taxon>Saganbacteria</taxon>
    </lineage>
</organism>
<dbReference type="EMBL" id="WPAF01000015">
    <property type="protein sequence ID" value="KAF0133965.1"/>
    <property type="molecule type" value="Genomic_DNA"/>
</dbReference>
<dbReference type="Pfam" id="PF07804">
    <property type="entry name" value="HipA_C"/>
    <property type="match status" value="1"/>
</dbReference>
<reference evidence="4 5" key="1">
    <citation type="submission" date="2019-12" db="EMBL/GenBank/DDBJ databases">
        <authorList>
            <person name="Wolfe R."/>
            <person name="Danczak R."/>
            <person name="Wilkins M."/>
        </authorList>
    </citation>
    <scope>NUCLEOTIDE SEQUENCE [LARGE SCALE GENOMIC DNA]</scope>
    <source>
        <strain evidence="4">X2_MaxBin.013</strain>
    </source>
</reference>
<evidence type="ECO:0000259" key="3">
    <source>
        <dbReference type="Pfam" id="PF07804"/>
    </source>
</evidence>
<evidence type="ECO:0000256" key="2">
    <source>
        <dbReference type="ARBA" id="ARBA00022777"/>
    </source>
</evidence>
<dbReference type="GO" id="GO:0016301">
    <property type="term" value="F:kinase activity"/>
    <property type="evidence" value="ECO:0007669"/>
    <property type="project" value="UniProtKB-KW"/>
</dbReference>